<name>A0A0C9Y593_9AGAR</name>
<accession>A0A0C9Y593</accession>
<evidence type="ECO:0000313" key="1">
    <source>
        <dbReference type="EMBL" id="KIK09109.1"/>
    </source>
</evidence>
<organism evidence="1 2">
    <name type="scientific">Laccaria amethystina LaAM-08-1</name>
    <dbReference type="NCBI Taxonomy" id="1095629"/>
    <lineage>
        <taxon>Eukaryota</taxon>
        <taxon>Fungi</taxon>
        <taxon>Dikarya</taxon>
        <taxon>Basidiomycota</taxon>
        <taxon>Agaricomycotina</taxon>
        <taxon>Agaricomycetes</taxon>
        <taxon>Agaricomycetidae</taxon>
        <taxon>Agaricales</taxon>
        <taxon>Agaricineae</taxon>
        <taxon>Hydnangiaceae</taxon>
        <taxon>Laccaria</taxon>
    </lineage>
</organism>
<keyword evidence="2" id="KW-1185">Reference proteome</keyword>
<evidence type="ECO:0000313" key="2">
    <source>
        <dbReference type="Proteomes" id="UP000054477"/>
    </source>
</evidence>
<dbReference type="EMBL" id="KN838539">
    <property type="protein sequence ID" value="KIK09109.1"/>
    <property type="molecule type" value="Genomic_DNA"/>
</dbReference>
<protein>
    <submittedName>
        <fullName evidence="1">Uncharacterized protein</fullName>
    </submittedName>
</protein>
<sequence>MILSETSNTVEILYRPQMLATCLRRHLMLSAHARIDNDMGNVPGAQAKEST</sequence>
<reference evidence="1 2" key="1">
    <citation type="submission" date="2014-04" db="EMBL/GenBank/DDBJ databases">
        <authorList>
            <consortium name="DOE Joint Genome Institute"/>
            <person name="Kuo A."/>
            <person name="Kohler A."/>
            <person name="Nagy L.G."/>
            <person name="Floudas D."/>
            <person name="Copeland A."/>
            <person name="Barry K.W."/>
            <person name="Cichocki N."/>
            <person name="Veneault-Fourrey C."/>
            <person name="LaButti K."/>
            <person name="Lindquist E.A."/>
            <person name="Lipzen A."/>
            <person name="Lundell T."/>
            <person name="Morin E."/>
            <person name="Murat C."/>
            <person name="Sun H."/>
            <person name="Tunlid A."/>
            <person name="Henrissat B."/>
            <person name="Grigoriev I.V."/>
            <person name="Hibbett D.S."/>
            <person name="Martin F."/>
            <person name="Nordberg H.P."/>
            <person name="Cantor M.N."/>
            <person name="Hua S.X."/>
        </authorList>
    </citation>
    <scope>NUCLEOTIDE SEQUENCE [LARGE SCALE GENOMIC DNA]</scope>
    <source>
        <strain evidence="1 2">LaAM-08-1</strain>
    </source>
</reference>
<gene>
    <name evidence="1" type="ORF">K443DRAFT_671610</name>
</gene>
<dbReference type="HOGENOM" id="CLU_3106754_0_0_1"/>
<dbReference type="AlphaFoldDB" id="A0A0C9Y593"/>
<reference evidence="2" key="2">
    <citation type="submission" date="2015-01" db="EMBL/GenBank/DDBJ databases">
        <title>Evolutionary Origins and Diversification of the Mycorrhizal Mutualists.</title>
        <authorList>
            <consortium name="DOE Joint Genome Institute"/>
            <consortium name="Mycorrhizal Genomics Consortium"/>
            <person name="Kohler A."/>
            <person name="Kuo A."/>
            <person name="Nagy L.G."/>
            <person name="Floudas D."/>
            <person name="Copeland A."/>
            <person name="Barry K.W."/>
            <person name="Cichocki N."/>
            <person name="Veneault-Fourrey C."/>
            <person name="LaButti K."/>
            <person name="Lindquist E.A."/>
            <person name="Lipzen A."/>
            <person name="Lundell T."/>
            <person name="Morin E."/>
            <person name="Murat C."/>
            <person name="Riley R."/>
            <person name="Ohm R."/>
            <person name="Sun H."/>
            <person name="Tunlid A."/>
            <person name="Henrissat B."/>
            <person name="Grigoriev I.V."/>
            <person name="Hibbett D.S."/>
            <person name="Martin F."/>
        </authorList>
    </citation>
    <scope>NUCLEOTIDE SEQUENCE [LARGE SCALE GENOMIC DNA]</scope>
    <source>
        <strain evidence="2">LaAM-08-1</strain>
    </source>
</reference>
<proteinExistence type="predicted"/>
<dbReference type="Proteomes" id="UP000054477">
    <property type="component" value="Unassembled WGS sequence"/>
</dbReference>